<dbReference type="EMBL" id="CP047156">
    <property type="protein sequence ID" value="QHC02557.1"/>
    <property type="molecule type" value="Genomic_DNA"/>
</dbReference>
<dbReference type="InterPro" id="IPR022292">
    <property type="entry name" value="CHP03843"/>
</dbReference>
<dbReference type="KEGG" id="eke:EK0264_18510"/>
<dbReference type="OrthoDB" id="3423180at2"/>
<dbReference type="InParanoid" id="A0A7L4YXQ0"/>
<reference evidence="2 3" key="1">
    <citation type="journal article" date="2018" name="Int. J. Syst. Evol. Microbiol.">
        <title>Epidermidibacterium keratini gen. nov., sp. nov., a member of the family Sporichthyaceae, isolated from keratin epidermis.</title>
        <authorList>
            <person name="Lee D.G."/>
            <person name="Trujillo M.E."/>
            <person name="Kang S."/>
            <person name="Nam J.J."/>
            <person name="Kim Y.J."/>
        </authorList>
    </citation>
    <scope>NUCLEOTIDE SEQUENCE [LARGE SCALE GENOMIC DNA]</scope>
    <source>
        <strain evidence="2 3">EPI-7</strain>
    </source>
</reference>
<protein>
    <submittedName>
        <fullName evidence="2">SCO1664 family protein</fullName>
    </submittedName>
</protein>
<evidence type="ECO:0000313" key="3">
    <source>
        <dbReference type="Proteomes" id="UP000463857"/>
    </source>
</evidence>
<dbReference type="NCBIfam" id="TIGR03843">
    <property type="entry name" value="SCO1664 family protein"/>
    <property type="match status" value="1"/>
</dbReference>
<feature type="compositionally biased region" description="Pro residues" evidence="1">
    <location>
        <begin position="248"/>
        <end position="257"/>
    </location>
</feature>
<gene>
    <name evidence="2" type="ORF">EK0264_18510</name>
</gene>
<feature type="region of interest" description="Disordered" evidence="1">
    <location>
        <begin position="237"/>
        <end position="257"/>
    </location>
</feature>
<proteinExistence type="predicted"/>
<dbReference type="AlphaFoldDB" id="A0A7L4YXQ0"/>
<evidence type="ECO:0000256" key="1">
    <source>
        <dbReference type="SAM" id="MobiDB-lite"/>
    </source>
</evidence>
<keyword evidence="3" id="KW-1185">Reference proteome</keyword>
<organism evidence="2 3">
    <name type="scientific">Epidermidibacterium keratini</name>
    <dbReference type="NCBI Taxonomy" id="1891644"/>
    <lineage>
        <taxon>Bacteria</taxon>
        <taxon>Bacillati</taxon>
        <taxon>Actinomycetota</taxon>
        <taxon>Actinomycetes</taxon>
        <taxon>Sporichthyales</taxon>
        <taxon>Sporichthyaceae</taxon>
        <taxon>Epidermidibacterium</taxon>
    </lineage>
</organism>
<evidence type="ECO:0000313" key="2">
    <source>
        <dbReference type="EMBL" id="QHC02557.1"/>
    </source>
</evidence>
<accession>A0A7L4YXQ0</accession>
<name>A0A7L4YXQ0_9ACTN</name>
<sequence length="257" mass="28453">MPAAKRLPPRRALVSEAADLELLRDGELTVVGRIMDASNATLLCEITDGEREEHCVYKPVLGERPLWDFPDGTLAGREVAAYLVSAETGWDFVPPTILRDGEFGSGMVQLWVNGDEDVDLVEYAQSAAPHLRLLSVFDAVINNSDRKGGHLIPRPMPGGTPVVDYDCWGVDHGVTFSVEDKLRTVLWRWAGEPLPQEAIGVLERLCARFDEGLADSLEEHLTVAEVARTRERVRGLLRTGRHPEPSGDWPPVPYPPF</sequence>
<dbReference type="Proteomes" id="UP000463857">
    <property type="component" value="Chromosome"/>
</dbReference>